<feature type="region of interest" description="Disordered" evidence="1">
    <location>
        <begin position="110"/>
        <end position="170"/>
    </location>
</feature>
<organism evidence="2 3">
    <name type="scientific">Acrasis kona</name>
    <dbReference type="NCBI Taxonomy" id="1008807"/>
    <lineage>
        <taxon>Eukaryota</taxon>
        <taxon>Discoba</taxon>
        <taxon>Heterolobosea</taxon>
        <taxon>Tetramitia</taxon>
        <taxon>Eutetramitia</taxon>
        <taxon>Acrasidae</taxon>
        <taxon>Acrasis</taxon>
    </lineage>
</organism>
<name>A0AAW2YL11_9EUKA</name>
<comment type="caution">
    <text evidence="2">The sequence shown here is derived from an EMBL/GenBank/DDBJ whole genome shotgun (WGS) entry which is preliminary data.</text>
</comment>
<dbReference type="AlphaFoldDB" id="A0AAW2YL11"/>
<keyword evidence="3" id="KW-1185">Reference proteome</keyword>
<proteinExistence type="predicted"/>
<evidence type="ECO:0000313" key="3">
    <source>
        <dbReference type="Proteomes" id="UP001431209"/>
    </source>
</evidence>
<evidence type="ECO:0000313" key="2">
    <source>
        <dbReference type="EMBL" id="KAL0477920.1"/>
    </source>
</evidence>
<protein>
    <submittedName>
        <fullName evidence="2">Uncharacterized protein</fullName>
    </submittedName>
</protein>
<dbReference type="EMBL" id="JAOPGA020000280">
    <property type="protein sequence ID" value="KAL0477920.1"/>
    <property type="molecule type" value="Genomic_DNA"/>
</dbReference>
<evidence type="ECO:0000256" key="1">
    <source>
        <dbReference type="SAM" id="MobiDB-lite"/>
    </source>
</evidence>
<dbReference type="Proteomes" id="UP001431209">
    <property type="component" value="Unassembled WGS sequence"/>
</dbReference>
<reference evidence="2 3" key="1">
    <citation type="submission" date="2024-03" db="EMBL/GenBank/DDBJ databases">
        <title>The Acrasis kona genome and developmental transcriptomes reveal deep origins of eukaryotic multicellular pathways.</title>
        <authorList>
            <person name="Sheikh S."/>
            <person name="Fu C.-J."/>
            <person name="Brown M.W."/>
            <person name="Baldauf S.L."/>
        </authorList>
    </citation>
    <scope>NUCLEOTIDE SEQUENCE [LARGE SCALE GENOMIC DNA]</scope>
    <source>
        <strain evidence="2 3">ATCC MYA-3509</strain>
    </source>
</reference>
<sequence>MPVVWTRRCKRWHGAWDIFKKHFVFYRLWIGIKKKKESAQIIRSFLNDTNMSLQLVRQVHLFRKRVIDVQRMVLSWWSSRKARLQVSLLQYSIVEAKMVMNISLKGDVLTNDTNGSSKSKDKDGKRRKRSGNKVSRGGVGSPSLKKVGTPGEDDKRKGVTFASEDAVEEKPMRATHQIKLQLIDREIKSRKEEYATAQSTYRSAIKHYEQRVQTLHWHQNARNIMSGAGGGAKGSLLSVGTPVGDVQVTDDKGNLISKPVQPILKIILSELEMKLIVLEGFEKLRQLNMSPEVNNEQVSESIKSILEYCGETVKHRWSDLLKLNPDAVNYKTRRSPSSQNLQRSNSSLSILSDHKEELIIDKSTKKKKNRLLTPVNKK</sequence>
<gene>
    <name evidence="2" type="ORF">AKO1_005390</name>
</gene>
<accession>A0AAW2YL11</accession>